<keyword evidence="1" id="KW-0175">Coiled coil</keyword>
<dbReference type="AlphaFoldDB" id="A0A176VVK0"/>
<feature type="region of interest" description="Disordered" evidence="2">
    <location>
        <begin position="339"/>
        <end position="378"/>
    </location>
</feature>
<feature type="region of interest" description="Disordered" evidence="2">
    <location>
        <begin position="537"/>
        <end position="606"/>
    </location>
</feature>
<dbReference type="GO" id="GO:0009941">
    <property type="term" value="C:chloroplast envelope"/>
    <property type="evidence" value="ECO:0007669"/>
    <property type="project" value="TreeGrafter"/>
</dbReference>
<reference evidence="3" key="2">
    <citation type="journal article" date="2019" name="Curr. Biol.">
        <title>Chromatin organization in early land plants reveals an ancestral association between H3K27me3, transposons, and constitutive heterochromatin.</title>
        <authorList>
            <person name="Montgomery S.A."/>
            <person name="Tanizawa Y."/>
            <person name="Galik B."/>
            <person name="Wang N."/>
            <person name="Ito T."/>
            <person name="Mochizuki T."/>
            <person name="Akimcheva S."/>
            <person name="Bowman J."/>
            <person name="Cognat V."/>
            <person name="Drouard L."/>
            <person name="Ekker H."/>
            <person name="Houng S."/>
            <person name="Kohchi T."/>
            <person name="Lin S."/>
            <person name="Liu L.D."/>
            <person name="Nakamura Y."/>
            <person name="Valeeva L.R."/>
            <person name="Shakirov E.V."/>
            <person name="Shippen D.E."/>
            <person name="Wei W."/>
            <person name="Yagura M."/>
            <person name="Yamaoka S."/>
            <person name="Yamato K.T."/>
            <person name="Liu C."/>
            <person name="Berger F."/>
        </authorList>
    </citation>
    <scope>NUCLEOTIDE SEQUENCE [LARGE SCALE GENOMIC DNA]</scope>
    <source>
        <strain evidence="3">Tak-1</strain>
    </source>
</reference>
<evidence type="ECO:0000256" key="1">
    <source>
        <dbReference type="SAM" id="Coils"/>
    </source>
</evidence>
<name>A0A176VVK0_MARPO</name>
<reference evidence="4 5" key="1">
    <citation type="submission" date="2016-03" db="EMBL/GenBank/DDBJ databases">
        <title>Mechanisms controlling the formation of the plant cell surface in tip-growing cells are functionally conserved among land plants.</title>
        <authorList>
            <person name="Honkanen S."/>
            <person name="Jones V.A."/>
            <person name="Morieri G."/>
            <person name="Champion C."/>
            <person name="Hetherington A.J."/>
            <person name="Kelly S."/>
            <person name="Saint-Marcoux D."/>
            <person name="Proust H."/>
            <person name="Prescott H."/>
            <person name="Dolan L."/>
        </authorList>
    </citation>
    <scope>NUCLEOTIDE SEQUENCE [LARGE SCALE GENOMIC DNA]</scope>
    <source>
        <strain evidence="5">cv. Tak-1 and cv. Tak-2</strain>
        <tissue evidence="4">Whole gametophyte</tissue>
    </source>
</reference>
<dbReference type="Proteomes" id="UP000077202">
    <property type="component" value="Unassembled WGS sequence"/>
</dbReference>
<reference evidence="6" key="3">
    <citation type="journal article" date="2020" name="Curr. Biol.">
        <title>Chromatin organization in early land plants reveals an ancestral association between H3K27me3, transposons, and constitutive heterochromatin.</title>
        <authorList>
            <person name="Montgomery S.A."/>
            <person name="Tanizawa Y."/>
            <person name="Galik B."/>
            <person name="Wang N."/>
            <person name="Ito T."/>
            <person name="Mochizuki T."/>
            <person name="Akimcheva S."/>
            <person name="Bowman J.L."/>
            <person name="Cognat V."/>
            <person name="Marechal-Drouard L."/>
            <person name="Ekker H."/>
            <person name="Hong S.F."/>
            <person name="Kohchi T."/>
            <person name="Lin S.S."/>
            <person name="Liu L.D."/>
            <person name="Nakamura Y."/>
            <person name="Valeeva L.R."/>
            <person name="Shakirov E.V."/>
            <person name="Shippen D.E."/>
            <person name="Wei W.L."/>
            <person name="Yagura M."/>
            <person name="Yamaoka S."/>
            <person name="Yamato K.T."/>
            <person name="Liu C."/>
            <person name="Berger F."/>
        </authorList>
    </citation>
    <scope>NUCLEOTIDE SEQUENCE [LARGE SCALE GENOMIC DNA]</scope>
    <source>
        <strain evidence="6">Tak-1</strain>
    </source>
</reference>
<sequence length="649" mass="70332">MARSIAGTAVWCCPSKIAPQPSLSRPSCPLVSSQLSLGSKQALIFVGHLRPEALLPGPSVERPKICLSHIVDCQQRQEKEGLVGTTSETGIIQSRKNKIGDGTKFLAVTEGVCIVVAGASYTASVIQKSQQTAIVASSPAVHRFFSKFGDLSSWQVPALWAALVINAFLRSMQMRSSSSDRPQIKWEEKSIKDFTVDQRIGKLEDDVQSVAAIARMLSRHLEKLGVRFRVTRRTLRDPIQETAMLALKTSEVVSALASREDMLEAELRETRKELRETQEILVSMQASQAKQLQLLVTAMTQTVKSQKALEGKISRESTRRLAGATNKLTSTDIGAPVAKRKSIASDESRKSNFADSLGGLRKSVTKQKETPMKTRLSGAQVVDAEKAELKKELIGDSKNRHVEAPPVEQKPAKKNAAFKPDTSFTKEDFWANTPSTSAADLTVEHEVVDYITSSERTTDAVSRYSDSPQTSGRLDSFSSGRNNINGFQGPINLSTQDYHNPGISSIHQLSGDYSFGSGRHRDMGFGFNGDIGIGKDKWSSSETSHEVGLGGSLQGDVNSWSNMSAGDVSPGSGSTSGSPRHNNWSSTSAWDVASGSGSPRQNSWTNSSALDCYSGSGSPRMGEGIINFCQAGFVDTDFMRDFKDGYNSS</sequence>
<organism evidence="4 5">
    <name type="scientific">Marchantia polymorpha subsp. ruderalis</name>
    <dbReference type="NCBI Taxonomy" id="1480154"/>
    <lineage>
        <taxon>Eukaryota</taxon>
        <taxon>Viridiplantae</taxon>
        <taxon>Streptophyta</taxon>
        <taxon>Embryophyta</taxon>
        <taxon>Marchantiophyta</taxon>
        <taxon>Marchantiopsida</taxon>
        <taxon>Marchantiidae</taxon>
        <taxon>Marchantiales</taxon>
        <taxon>Marchantiaceae</taxon>
        <taxon>Marchantia</taxon>
    </lineage>
</organism>
<feature type="compositionally biased region" description="Basic and acidic residues" evidence="2">
    <location>
        <begin position="343"/>
        <end position="352"/>
    </location>
</feature>
<feature type="compositionally biased region" description="Polar residues" evidence="2">
    <location>
        <begin position="555"/>
        <end position="564"/>
    </location>
</feature>
<gene>
    <name evidence="4" type="ORF">AXG93_4242s1010</name>
    <name evidence="3" type="ORF">Mp_4g09200</name>
</gene>
<dbReference type="EMBL" id="AP019869">
    <property type="protein sequence ID" value="BBN08139.1"/>
    <property type="molecule type" value="Genomic_DNA"/>
</dbReference>
<proteinExistence type="predicted"/>
<accession>A0A176VVK0</accession>
<dbReference type="Proteomes" id="UP001162541">
    <property type="component" value="Chromosome 4"/>
</dbReference>
<keyword evidence="5" id="KW-1185">Reference proteome</keyword>
<evidence type="ECO:0000313" key="4">
    <source>
        <dbReference type="EMBL" id="OAE24829.1"/>
    </source>
</evidence>
<evidence type="ECO:0000313" key="3">
    <source>
        <dbReference type="EMBL" id="BBN08139.1"/>
    </source>
</evidence>
<feature type="compositionally biased region" description="Low complexity" evidence="2">
    <location>
        <begin position="569"/>
        <end position="579"/>
    </location>
</feature>
<feature type="coiled-coil region" evidence="1">
    <location>
        <begin position="253"/>
        <end position="287"/>
    </location>
</feature>
<feature type="compositionally biased region" description="Polar residues" evidence="2">
    <location>
        <begin position="580"/>
        <end position="606"/>
    </location>
</feature>
<dbReference type="PANTHER" id="PTHR36408:SF1">
    <property type="entry name" value="TRANSMEMBRANE PROTEIN"/>
    <property type="match status" value="1"/>
</dbReference>
<protein>
    <submittedName>
        <fullName evidence="4">Uncharacterized protein</fullName>
    </submittedName>
</protein>
<evidence type="ECO:0000313" key="5">
    <source>
        <dbReference type="Proteomes" id="UP000077202"/>
    </source>
</evidence>
<dbReference type="EMBL" id="AP019869">
    <property type="protein sequence ID" value="BBN08140.1"/>
    <property type="molecule type" value="Genomic_DNA"/>
</dbReference>
<feature type="compositionally biased region" description="Polar residues" evidence="2">
    <location>
        <begin position="464"/>
        <end position="480"/>
    </location>
</feature>
<dbReference type="PANTHER" id="PTHR36408">
    <property type="entry name" value="TRANSMEMBRANE PROTEIN"/>
    <property type="match status" value="1"/>
</dbReference>
<feature type="region of interest" description="Disordered" evidence="2">
    <location>
        <begin position="459"/>
        <end position="480"/>
    </location>
</feature>
<dbReference type="EMBL" id="LVLJ01002459">
    <property type="protein sequence ID" value="OAE24829.1"/>
    <property type="molecule type" value="Genomic_DNA"/>
</dbReference>
<evidence type="ECO:0000256" key="2">
    <source>
        <dbReference type="SAM" id="MobiDB-lite"/>
    </source>
</evidence>
<evidence type="ECO:0000313" key="6">
    <source>
        <dbReference type="Proteomes" id="UP001162541"/>
    </source>
</evidence>